<dbReference type="EMBL" id="AP022607">
    <property type="protein sequence ID" value="BBZ15040.1"/>
    <property type="molecule type" value="Genomic_DNA"/>
</dbReference>
<feature type="compositionally biased region" description="Low complexity" evidence="1">
    <location>
        <begin position="82"/>
        <end position="94"/>
    </location>
</feature>
<reference evidence="3 4" key="1">
    <citation type="journal article" date="2019" name="Emerg. Microbes Infect.">
        <title>Comprehensive subspecies identification of 175 nontuberculous mycobacteria species based on 7547 genomic profiles.</title>
        <authorList>
            <person name="Matsumoto Y."/>
            <person name="Kinjo T."/>
            <person name="Motooka D."/>
            <person name="Nabeya D."/>
            <person name="Jung N."/>
            <person name="Uechi K."/>
            <person name="Horii T."/>
            <person name="Iida T."/>
            <person name="Fujita J."/>
            <person name="Nakamura S."/>
        </authorList>
    </citation>
    <scope>NUCLEOTIDE SEQUENCE [LARGE SCALE GENOMIC DNA]</scope>
    <source>
        <strain evidence="3 4">JCM 12687</strain>
        <plasmid evidence="3">pJCM12687</plasmid>
    </source>
</reference>
<keyword evidence="4" id="KW-1185">Reference proteome</keyword>
<dbReference type="Proteomes" id="UP000467379">
    <property type="component" value="Plasmid pJCM12687"/>
</dbReference>
<name>A0ABM7KVK4_9MYCO</name>
<evidence type="ECO:0000256" key="1">
    <source>
        <dbReference type="SAM" id="MobiDB-lite"/>
    </source>
</evidence>
<feature type="region of interest" description="Disordered" evidence="1">
    <location>
        <begin position="74"/>
        <end position="94"/>
    </location>
</feature>
<evidence type="ECO:0000313" key="4">
    <source>
        <dbReference type="Proteomes" id="UP000467379"/>
    </source>
</evidence>
<evidence type="ECO:0000256" key="2">
    <source>
        <dbReference type="SAM" id="Phobius"/>
    </source>
</evidence>
<keyword evidence="3" id="KW-0614">Plasmid</keyword>
<organism evidence="3 4">
    <name type="scientific">Mycobacterium branderi</name>
    <dbReference type="NCBI Taxonomy" id="43348"/>
    <lineage>
        <taxon>Bacteria</taxon>
        <taxon>Bacillati</taxon>
        <taxon>Actinomycetota</taxon>
        <taxon>Actinomycetes</taxon>
        <taxon>Mycobacteriales</taxon>
        <taxon>Mycobacteriaceae</taxon>
        <taxon>Mycobacterium</taxon>
    </lineage>
</organism>
<proteinExistence type="predicted"/>
<feature type="compositionally biased region" description="Pro residues" evidence="1">
    <location>
        <begin position="22"/>
        <end position="39"/>
    </location>
</feature>
<feature type="transmembrane region" description="Helical" evidence="2">
    <location>
        <begin position="46"/>
        <end position="71"/>
    </location>
</feature>
<keyword evidence="2" id="KW-0812">Transmembrane</keyword>
<keyword evidence="2" id="KW-0472">Membrane</keyword>
<feature type="compositionally biased region" description="Low complexity" evidence="1">
    <location>
        <begin position="8"/>
        <end position="21"/>
    </location>
</feature>
<feature type="region of interest" description="Disordered" evidence="1">
    <location>
        <begin position="1"/>
        <end position="39"/>
    </location>
</feature>
<sequence length="217" mass="22375">MSTGGIPQGNLPNGGAAAPLGSGPPMPAPPPLYGADPRYPPGRRPIHGVLTAVAILMATAALVVAVISLVTKHEPDAAPGKPSTSVSPTSSAATNTEAADRALCEAISPLMKESIDIGKSFVNLGHSGTPERDAGVPGFQAAVENWAGRIQPVADAHADPPRFLTRTLQRYIDDFRLYAANFRPGPATDADNAAWNDGTVALGGPMAVCGQLGVRWW</sequence>
<accession>A0ABM7KVK4</accession>
<geneLocation type="plasmid" evidence="3 4">
    <name>pJCM12687</name>
</geneLocation>
<gene>
    <name evidence="3" type="ORF">MBRA_52350</name>
</gene>
<keyword evidence="2" id="KW-1133">Transmembrane helix</keyword>
<protein>
    <submittedName>
        <fullName evidence="3">Uncharacterized protein</fullName>
    </submittedName>
</protein>
<evidence type="ECO:0000313" key="3">
    <source>
        <dbReference type="EMBL" id="BBZ15040.1"/>
    </source>
</evidence>